<sequence length="75" mass="8491">MTHDIRKLLNIKDLNIKFSDNCVEKIKNKLHIKCTLTYPVDTCLCCQKQGGVVKNGTRSSRITYLESAGQACYLI</sequence>
<evidence type="ECO:0000313" key="1">
    <source>
        <dbReference type="EMBL" id="SDG55652.1"/>
    </source>
</evidence>
<proteinExistence type="predicted"/>
<feature type="non-terminal residue" evidence="1">
    <location>
        <position position="75"/>
    </location>
</feature>
<reference evidence="1 2" key="1">
    <citation type="submission" date="2016-10" db="EMBL/GenBank/DDBJ databases">
        <authorList>
            <person name="de Groot N.N."/>
        </authorList>
    </citation>
    <scope>NUCLEOTIDE SEQUENCE [LARGE SCALE GENOMIC DNA]</scope>
    <source>
        <strain evidence="1 2">ATCC BAA-466</strain>
    </source>
</reference>
<name>A0A1G7V768_9LACT</name>
<dbReference type="Proteomes" id="UP000199708">
    <property type="component" value="Unassembled WGS sequence"/>
</dbReference>
<protein>
    <submittedName>
        <fullName evidence="1">Uncharacterized protein</fullName>
    </submittedName>
</protein>
<keyword evidence="2" id="KW-1185">Reference proteome</keyword>
<dbReference type="AlphaFoldDB" id="A0A1G7V768"/>
<evidence type="ECO:0000313" key="2">
    <source>
        <dbReference type="Proteomes" id="UP000199708"/>
    </source>
</evidence>
<organism evidence="1 2">
    <name type="scientific">Facklamia miroungae</name>
    <dbReference type="NCBI Taxonomy" id="120956"/>
    <lineage>
        <taxon>Bacteria</taxon>
        <taxon>Bacillati</taxon>
        <taxon>Bacillota</taxon>
        <taxon>Bacilli</taxon>
        <taxon>Lactobacillales</taxon>
        <taxon>Aerococcaceae</taxon>
        <taxon>Facklamia</taxon>
    </lineage>
</organism>
<accession>A0A1G7V768</accession>
<dbReference type="EMBL" id="FNCK01000015">
    <property type="protein sequence ID" value="SDG55652.1"/>
    <property type="molecule type" value="Genomic_DNA"/>
</dbReference>
<gene>
    <name evidence="1" type="ORF">SAMN05421791_11525</name>
</gene>